<feature type="region of interest" description="Disordered" evidence="1">
    <location>
        <begin position="231"/>
        <end position="260"/>
    </location>
</feature>
<proteinExistence type="predicted"/>
<feature type="compositionally biased region" description="Low complexity" evidence="1">
    <location>
        <begin position="237"/>
        <end position="254"/>
    </location>
</feature>
<sequence length="406" mass="42796">MPARISWVGAGPPPLAGPAAPPPGERGSSADRTHPSGAAKVCVCVLHFVPHCRQCHGRWPKCRRLPGPTIGAFSMPAAASNSGRQGGPRAAARGLAVGILRARWAAREPTESATMSAEEPMELASMTARELEESGRQELKNLPCGSFWYRQLSATSSSSTVSDSLSTEPGEPPESELTCDSSASSVLGEPCLEPGAWRSDAAPYAWRPQNVVERGDLYVVNTFLDPWYREAAPESEPPGARARSAPAPAARGPAAPAPWVPPPPHAAQVCPQLGPTWGSMLHQSGRCRPCQFAGRGCKSGEVCRFCHLCSAADPQEAARQGAGVLLLAQPPEGHGGEGAREKVGRPELRSVPEHARLASFLPRLRIPAGAPAGRALPRAREGALSLLPRGGRPPFPPDARMGTWNS</sequence>
<organism evidence="2 3">
    <name type="scientific">Prorocentrum cordatum</name>
    <dbReference type="NCBI Taxonomy" id="2364126"/>
    <lineage>
        <taxon>Eukaryota</taxon>
        <taxon>Sar</taxon>
        <taxon>Alveolata</taxon>
        <taxon>Dinophyceae</taxon>
        <taxon>Prorocentrales</taxon>
        <taxon>Prorocentraceae</taxon>
        <taxon>Prorocentrum</taxon>
    </lineage>
</organism>
<evidence type="ECO:0000313" key="2">
    <source>
        <dbReference type="EMBL" id="CAK0855316.1"/>
    </source>
</evidence>
<gene>
    <name evidence="2" type="ORF">PCOR1329_LOCUS46093</name>
</gene>
<comment type="caution">
    <text evidence="2">The sequence shown here is derived from an EMBL/GenBank/DDBJ whole genome shotgun (WGS) entry which is preliminary data.</text>
</comment>
<keyword evidence="3" id="KW-1185">Reference proteome</keyword>
<feature type="compositionally biased region" description="Pro residues" evidence="1">
    <location>
        <begin position="11"/>
        <end position="24"/>
    </location>
</feature>
<reference evidence="2" key="1">
    <citation type="submission" date="2023-10" db="EMBL/GenBank/DDBJ databases">
        <authorList>
            <person name="Chen Y."/>
            <person name="Shah S."/>
            <person name="Dougan E. K."/>
            <person name="Thang M."/>
            <person name="Chan C."/>
        </authorList>
    </citation>
    <scope>NUCLEOTIDE SEQUENCE [LARGE SCALE GENOMIC DNA]</scope>
</reference>
<evidence type="ECO:0000313" key="3">
    <source>
        <dbReference type="Proteomes" id="UP001189429"/>
    </source>
</evidence>
<accession>A0ABN9U821</accession>
<feature type="region of interest" description="Disordered" evidence="1">
    <location>
        <begin position="1"/>
        <end position="34"/>
    </location>
</feature>
<evidence type="ECO:0008006" key="4">
    <source>
        <dbReference type="Google" id="ProtNLM"/>
    </source>
</evidence>
<dbReference type="EMBL" id="CAUYUJ010015539">
    <property type="protein sequence ID" value="CAK0855316.1"/>
    <property type="molecule type" value="Genomic_DNA"/>
</dbReference>
<feature type="region of interest" description="Disordered" evidence="1">
    <location>
        <begin position="370"/>
        <end position="406"/>
    </location>
</feature>
<dbReference type="Proteomes" id="UP001189429">
    <property type="component" value="Unassembled WGS sequence"/>
</dbReference>
<name>A0ABN9U821_9DINO</name>
<feature type="region of interest" description="Disordered" evidence="1">
    <location>
        <begin position="158"/>
        <end position="185"/>
    </location>
</feature>
<feature type="compositionally biased region" description="Low complexity" evidence="1">
    <location>
        <begin position="158"/>
        <end position="167"/>
    </location>
</feature>
<protein>
    <recommendedName>
        <fullName evidence="4">C3H1-type domain-containing protein</fullName>
    </recommendedName>
</protein>
<evidence type="ECO:0000256" key="1">
    <source>
        <dbReference type="SAM" id="MobiDB-lite"/>
    </source>
</evidence>
<feature type="compositionally biased region" description="Low complexity" evidence="1">
    <location>
        <begin position="370"/>
        <end position="390"/>
    </location>
</feature>